<evidence type="ECO:0000256" key="3">
    <source>
        <dbReference type="ARBA" id="ARBA00023125"/>
    </source>
</evidence>
<dbReference type="SUPFAM" id="SSF46785">
    <property type="entry name" value="Winged helix' DNA-binding domain"/>
    <property type="match status" value="1"/>
</dbReference>
<dbReference type="FunFam" id="1.10.10.10:FF:000001">
    <property type="entry name" value="LysR family transcriptional regulator"/>
    <property type="match status" value="1"/>
</dbReference>
<dbReference type="InterPro" id="IPR036388">
    <property type="entry name" value="WH-like_DNA-bd_sf"/>
</dbReference>
<dbReference type="Proteomes" id="UP000460435">
    <property type="component" value="Unassembled WGS sequence"/>
</dbReference>
<reference evidence="6 7" key="1">
    <citation type="submission" date="2019-11" db="EMBL/GenBank/DDBJ databases">
        <authorList>
            <person name="Li X.-J."/>
            <person name="Feng X.-M."/>
        </authorList>
    </citation>
    <scope>NUCLEOTIDE SEQUENCE [LARGE SCALE GENOMIC DNA]</scope>
    <source>
        <strain evidence="6 7">XMNu-373</strain>
    </source>
</reference>
<dbReference type="InterPro" id="IPR005119">
    <property type="entry name" value="LysR_subst-bd"/>
</dbReference>
<dbReference type="InterPro" id="IPR000847">
    <property type="entry name" value="LysR_HTH_N"/>
</dbReference>
<evidence type="ECO:0000313" key="7">
    <source>
        <dbReference type="Proteomes" id="UP000460435"/>
    </source>
</evidence>
<evidence type="ECO:0000313" key="6">
    <source>
        <dbReference type="EMBL" id="NDL58678.1"/>
    </source>
</evidence>
<dbReference type="PANTHER" id="PTHR30126">
    <property type="entry name" value="HTH-TYPE TRANSCRIPTIONAL REGULATOR"/>
    <property type="match status" value="1"/>
</dbReference>
<dbReference type="PRINTS" id="PR00039">
    <property type="entry name" value="HTHLYSR"/>
</dbReference>
<evidence type="ECO:0000256" key="1">
    <source>
        <dbReference type="ARBA" id="ARBA00009437"/>
    </source>
</evidence>
<sequence length="297" mass="31962">MHEFNLAQLHAFAEVVEAGSFSGAAERLNLTQPAISLRVRQLEERLGVRLVERVGKRVTPTAAGAQLLVHSGRIEGAVASAMEALAPYATGQAGRVRLGTGATACIYVLPSILRSLRRRMPALELVVRTGNTTDILKLVEENRLDVALVTTPAPGRIFEVTPVLSDELVVIAPADDDALPHTVTPGTLSTLPLVLYEPGGHSRRLVDDWFARAGIAVKPIMELGSVEAIKELVGAGLGYAILPGMAVREESERAAIVARPLSPLLHRELALVVRRDKPVHRGLEETIETLRAMTSSR</sequence>
<evidence type="ECO:0000256" key="2">
    <source>
        <dbReference type="ARBA" id="ARBA00023015"/>
    </source>
</evidence>
<dbReference type="Gene3D" id="1.10.10.10">
    <property type="entry name" value="Winged helix-like DNA-binding domain superfamily/Winged helix DNA-binding domain"/>
    <property type="match status" value="1"/>
</dbReference>
<proteinExistence type="inferred from homology"/>
<name>A0A7K3M8D8_9ACTN</name>
<dbReference type="InterPro" id="IPR036390">
    <property type="entry name" value="WH_DNA-bd_sf"/>
</dbReference>
<keyword evidence="3" id="KW-0238">DNA-binding</keyword>
<protein>
    <submittedName>
        <fullName evidence="6">LysR family transcriptional regulator</fullName>
    </submittedName>
</protein>
<dbReference type="Pfam" id="PF00126">
    <property type="entry name" value="HTH_1"/>
    <property type="match status" value="1"/>
</dbReference>
<evidence type="ECO:0000256" key="4">
    <source>
        <dbReference type="ARBA" id="ARBA00023163"/>
    </source>
</evidence>
<dbReference type="PROSITE" id="PS50931">
    <property type="entry name" value="HTH_LYSR"/>
    <property type="match status" value="1"/>
</dbReference>
<dbReference type="PANTHER" id="PTHR30126:SF39">
    <property type="entry name" value="HTH-TYPE TRANSCRIPTIONAL REGULATOR CYSL"/>
    <property type="match status" value="1"/>
</dbReference>
<accession>A0A7K3M8D8</accession>
<dbReference type="GO" id="GO:0000976">
    <property type="term" value="F:transcription cis-regulatory region binding"/>
    <property type="evidence" value="ECO:0007669"/>
    <property type="project" value="TreeGrafter"/>
</dbReference>
<dbReference type="CDD" id="cd05466">
    <property type="entry name" value="PBP2_LTTR_substrate"/>
    <property type="match status" value="1"/>
</dbReference>
<evidence type="ECO:0000259" key="5">
    <source>
        <dbReference type="PROSITE" id="PS50931"/>
    </source>
</evidence>
<dbReference type="EMBL" id="WLZY01000005">
    <property type="protein sequence ID" value="NDL58678.1"/>
    <property type="molecule type" value="Genomic_DNA"/>
</dbReference>
<dbReference type="Pfam" id="PF03466">
    <property type="entry name" value="LysR_substrate"/>
    <property type="match status" value="1"/>
</dbReference>
<dbReference type="Gene3D" id="3.40.190.10">
    <property type="entry name" value="Periplasmic binding protein-like II"/>
    <property type="match status" value="2"/>
</dbReference>
<dbReference type="SUPFAM" id="SSF53850">
    <property type="entry name" value="Periplasmic binding protein-like II"/>
    <property type="match status" value="1"/>
</dbReference>
<dbReference type="RefSeq" id="WP_162451368.1">
    <property type="nucleotide sequence ID" value="NZ_WLZY01000005.1"/>
</dbReference>
<keyword evidence="7" id="KW-1185">Reference proteome</keyword>
<keyword evidence="2" id="KW-0805">Transcription regulation</keyword>
<comment type="caution">
    <text evidence="6">The sequence shown here is derived from an EMBL/GenBank/DDBJ whole genome shotgun (WGS) entry which is preliminary data.</text>
</comment>
<gene>
    <name evidence="6" type="ORF">F7O44_16540</name>
</gene>
<comment type="similarity">
    <text evidence="1">Belongs to the LysR transcriptional regulatory family.</text>
</comment>
<dbReference type="GO" id="GO:0003700">
    <property type="term" value="F:DNA-binding transcription factor activity"/>
    <property type="evidence" value="ECO:0007669"/>
    <property type="project" value="InterPro"/>
</dbReference>
<dbReference type="AlphaFoldDB" id="A0A7K3M8D8"/>
<organism evidence="6 7">
    <name type="scientific">Phytoactinopolyspora mesophila</name>
    <dbReference type="NCBI Taxonomy" id="2650750"/>
    <lineage>
        <taxon>Bacteria</taxon>
        <taxon>Bacillati</taxon>
        <taxon>Actinomycetota</taxon>
        <taxon>Actinomycetes</taxon>
        <taxon>Jiangellales</taxon>
        <taxon>Jiangellaceae</taxon>
        <taxon>Phytoactinopolyspora</taxon>
    </lineage>
</organism>
<keyword evidence="4" id="KW-0804">Transcription</keyword>
<feature type="domain" description="HTH lysR-type" evidence="5">
    <location>
        <begin position="4"/>
        <end position="61"/>
    </location>
</feature>